<evidence type="ECO:0000313" key="1">
    <source>
        <dbReference type="EMBL" id="GBF43490.1"/>
    </source>
</evidence>
<dbReference type="EMBL" id="BFAZ01000009">
    <property type="protein sequence ID" value="GBF43490.1"/>
    <property type="molecule type" value="Genomic_DNA"/>
</dbReference>
<reference evidence="2" key="1">
    <citation type="journal article" date="2019" name="Microbiol. Immunol.">
        <title>Molecular and phenotypic characterization of Leptospira johnsonii sp. nov., Leptospira ellinghausenii sp. nov. and Leptospira ryugenii sp. nov. isolated from soil and water in Japan.</title>
        <authorList>
            <person name="Masuzawa T."/>
            <person name="Saito M."/>
            <person name="Nakao R."/>
            <person name="Nikaido Y."/>
            <person name="Matsumoto M."/>
            <person name="Ogawa M."/>
            <person name="Yokoyama M."/>
            <person name="Hidaka Y."/>
            <person name="Tomita J."/>
            <person name="Sakakibara K."/>
            <person name="Suzuki K."/>
            <person name="Yasuda S."/>
            <person name="Sato H."/>
            <person name="Yamaguchi M."/>
            <person name="Yoshida S.I."/>
            <person name="Koizumi N."/>
            <person name="Kawamura Y."/>
        </authorList>
    </citation>
    <scope>NUCLEOTIDE SEQUENCE [LARGE SCALE GENOMIC DNA]</scope>
    <source>
        <strain evidence="2">E18</strain>
    </source>
</reference>
<dbReference type="Proteomes" id="UP000245206">
    <property type="component" value="Unassembled WGS sequence"/>
</dbReference>
<name>A0A2P2DFZ1_9LEPT</name>
<comment type="caution">
    <text evidence="1">The sequence shown here is derived from an EMBL/GenBank/DDBJ whole genome shotgun (WGS) entry which is preliminary data.</text>
</comment>
<accession>A0A2P2DFZ1</accession>
<protein>
    <submittedName>
        <fullName evidence="1">Uncharacterized protein</fullName>
    </submittedName>
</protein>
<dbReference type="RefSeq" id="WP_174705058.1">
    <property type="nucleotide sequence ID" value="NZ_BFAZ01000009.1"/>
</dbReference>
<keyword evidence="2" id="KW-1185">Reference proteome</keyword>
<gene>
    <name evidence="1" type="ORF">LPTSP2_27910</name>
</gene>
<dbReference type="AlphaFoldDB" id="A0A2P2DFZ1"/>
<dbReference type="GeneID" id="93340650"/>
<proteinExistence type="predicted"/>
<evidence type="ECO:0000313" key="2">
    <source>
        <dbReference type="Proteomes" id="UP000245206"/>
    </source>
</evidence>
<sequence length="168" mass="19035">MEPHTPFLLSRNRFLKFSLKCFALTAVSIQGVNCGPGVNTPTLRGISPEQYHSFRSLQEVFLQDNPIPNFDLGLALDNYVYGHPYPIETESVIQLLASVPSSILAAMALDFSFTPIVKLPPEERIKRLLEWKHSSLGIKRGVYAILRQISFFLLSSDKEYQKFVGYIQ</sequence>
<organism evidence="1 2">
    <name type="scientific">Leptospira ellinghausenii</name>
    <dbReference type="NCBI Taxonomy" id="1917822"/>
    <lineage>
        <taxon>Bacteria</taxon>
        <taxon>Pseudomonadati</taxon>
        <taxon>Spirochaetota</taxon>
        <taxon>Spirochaetia</taxon>
        <taxon>Leptospirales</taxon>
        <taxon>Leptospiraceae</taxon>
        <taxon>Leptospira</taxon>
    </lineage>
</organism>